<evidence type="ECO:0000259" key="4">
    <source>
        <dbReference type="PROSITE" id="PS51549"/>
    </source>
</evidence>
<dbReference type="SMART" id="SM00686">
    <property type="entry name" value="DM13"/>
    <property type="match status" value="1"/>
</dbReference>
<evidence type="ECO:0000313" key="5">
    <source>
        <dbReference type="EMBL" id="ACO12524.1"/>
    </source>
</evidence>
<dbReference type="EMBL" id="BT078100">
    <property type="protein sequence ID" value="ACO12524.1"/>
    <property type="molecule type" value="mRNA"/>
</dbReference>
<name>C1BU21_LEPSM</name>
<protein>
    <submittedName>
        <fullName evidence="5">DOMON domain-containing protein CG14681</fullName>
    </submittedName>
</protein>
<dbReference type="PROSITE" id="PS51549">
    <property type="entry name" value="DM13"/>
    <property type="match status" value="1"/>
</dbReference>
<feature type="signal peptide" evidence="3">
    <location>
        <begin position="1"/>
        <end position="17"/>
    </location>
</feature>
<accession>C1BU21</accession>
<dbReference type="AlphaFoldDB" id="C1BU21"/>
<feature type="chain" id="PRO_5002905326" evidence="3">
    <location>
        <begin position="18"/>
        <end position="214"/>
    </location>
</feature>
<feature type="domain" description="DM13" evidence="4">
    <location>
        <begin position="15"/>
        <end position="136"/>
    </location>
</feature>
<dbReference type="PANTHER" id="PTHR24036:SF5">
    <property type="entry name" value="THROMBOMODULIN"/>
    <property type="match status" value="1"/>
</dbReference>
<feature type="compositionally biased region" description="Low complexity" evidence="2">
    <location>
        <begin position="151"/>
        <end position="160"/>
    </location>
</feature>
<proteinExistence type="evidence at transcript level"/>
<evidence type="ECO:0000256" key="1">
    <source>
        <dbReference type="ARBA" id="ARBA00022737"/>
    </source>
</evidence>
<dbReference type="InterPro" id="IPR019545">
    <property type="entry name" value="DM13_domain"/>
</dbReference>
<keyword evidence="1" id="KW-0677">Repeat</keyword>
<dbReference type="Pfam" id="PF10517">
    <property type="entry name" value="DM13"/>
    <property type="match status" value="1"/>
</dbReference>
<evidence type="ECO:0000256" key="3">
    <source>
        <dbReference type="SAM" id="SignalP"/>
    </source>
</evidence>
<reference evidence="5" key="1">
    <citation type="submission" date="2009-06" db="EMBL/GenBank/DDBJ databases">
        <title>Lepeophtheirus salmonis ESTs and full-length cDNAs.</title>
        <authorList>
            <person name="Yasuike M."/>
            <person name="von Schalburg K."/>
            <person name="Cooper G."/>
            <person name="Leong J."/>
            <person name="Jones S.R.M."/>
            <person name="Koop B.F."/>
        </authorList>
    </citation>
    <scope>NUCLEOTIDE SEQUENCE</scope>
    <source>
        <strain evidence="5">Pacific form</strain>
        <tissue evidence="5">Whole</tissue>
    </source>
</reference>
<feature type="compositionally biased region" description="Basic and acidic residues" evidence="2">
    <location>
        <begin position="164"/>
        <end position="185"/>
    </location>
</feature>
<organism evidence="5">
    <name type="scientific">Lepeophtheirus salmonis</name>
    <name type="common">Salmon louse</name>
    <name type="synonym">Caligus salmonis</name>
    <dbReference type="NCBI Taxonomy" id="72036"/>
    <lineage>
        <taxon>Eukaryota</taxon>
        <taxon>Metazoa</taxon>
        <taxon>Ecdysozoa</taxon>
        <taxon>Arthropoda</taxon>
        <taxon>Crustacea</taxon>
        <taxon>Multicrustacea</taxon>
        <taxon>Hexanauplia</taxon>
        <taxon>Copepoda</taxon>
        <taxon>Siphonostomatoida</taxon>
        <taxon>Caligidae</taxon>
        <taxon>Lepeophtheirus</taxon>
    </lineage>
</organism>
<feature type="region of interest" description="Disordered" evidence="2">
    <location>
        <begin position="145"/>
        <end position="186"/>
    </location>
</feature>
<evidence type="ECO:0000256" key="2">
    <source>
        <dbReference type="SAM" id="MobiDB-lite"/>
    </source>
</evidence>
<dbReference type="InterPro" id="IPR052126">
    <property type="entry name" value="Spindle_Org/Thrombomodulin"/>
</dbReference>
<dbReference type="OrthoDB" id="2448405at2759"/>
<dbReference type="PANTHER" id="PTHR24036">
    <property type="entry name" value="SKELETOR-RELATED"/>
    <property type="match status" value="1"/>
</dbReference>
<sequence length="214" mass="23249">MMIGVLVLLCLSLSVSSEIIKVGDIITKGHGVKGTISIYNSSTIVVDNFEYDGGAPDAFFMVGDSEKPGEGGTILPYPFEGKFYEYNDPDTPIIEGVHTGSKIVLTLPSDNDVSDYKWFSVWCRAYNINFGDVYFPESLEVAEGESEPEAEIPSPIAPISNDISGHKDHEYHHGDHSEAESHAEDEPLPGSASFICPSVISLSITSLIFLLCQL</sequence>
<keyword evidence="3" id="KW-0732">Signal</keyword>
<gene>
    <name evidence="5" type="primary">DOMON</name>
</gene>